<dbReference type="PANTHER" id="PTHR34853:SF5">
    <property type="entry name" value="LIP-DOMAIN-CONTAINING PROTEIN-RELATED"/>
    <property type="match status" value="1"/>
</dbReference>
<feature type="signal peptide" evidence="2">
    <location>
        <begin position="1"/>
        <end position="24"/>
    </location>
</feature>
<dbReference type="GO" id="GO:0004806">
    <property type="term" value="F:triacylglycerol lipase activity"/>
    <property type="evidence" value="ECO:0007669"/>
    <property type="project" value="InterPro"/>
</dbReference>
<keyword evidence="4" id="KW-1185">Reference proteome</keyword>
<dbReference type="PIRSF" id="PIRSF029171">
    <property type="entry name" value="Esterase_LipA"/>
    <property type="match status" value="1"/>
</dbReference>
<dbReference type="InterPro" id="IPR005152">
    <property type="entry name" value="Lipase_secreted"/>
</dbReference>
<dbReference type="GO" id="GO:0016042">
    <property type="term" value="P:lipid catabolic process"/>
    <property type="evidence" value="ECO:0007669"/>
    <property type="project" value="InterPro"/>
</dbReference>
<proteinExistence type="predicted"/>
<accession>A0A0A1T983</accession>
<keyword evidence="1" id="KW-0378">Hydrolase</keyword>
<gene>
    <name evidence="3" type="ORF">VHEMI07067</name>
</gene>
<evidence type="ECO:0000313" key="3">
    <source>
        <dbReference type="EMBL" id="CEJ91349.1"/>
    </source>
</evidence>
<dbReference type="SUPFAM" id="SSF53474">
    <property type="entry name" value="alpha/beta-Hydrolases"/>
    <property type="match status" value="1"/>
</dbReference>
<evidence type="ECO:0008006" key="5">
    <source>
        <dbReference type="Google" id="ProtNLM"/>
    </source>
</evidence>
<evidence type="ECO:0000256" key="1">
    <source>
        <dbReference type="ARBA" id="ARBA00022801"/>
    </source>
</evidence>
<organism evidence="3 4">
    <name type="scientific">[Torrubiella] hemipterigena</name>
    <dbReference type="NCBI Taxonomy" id="1531966"/>
    <lineage>
        <taxon>Eukaryota</taxon>
        <taxon>Fungi</taxon>
        <taxon>Dikarya</taxon>
        <taxon>Ascomycota</taxon>
        <taxon>Pezizomycotina</taxon>
        <taxon>Sordariomycetes</taxon>
        <taxon>Hypocreomycetidae</taxon>
        <taxon>Hypocreales</taxon>
        <taxon>Clavicipitaceae</taxon>
        <taxon>Clavicipitaceae incertae sedis</taxon>
        <taxon>'Torrubiella' clade</taxon>
    </lineage>
</organism>
<reference evidence="3 4" key="1">
    <citation type="journal article" date="2015" name="Genome Announc.">
        <title>Draft Genome Sequence and Gene Annotation of the Entomopathogenic Fungus Verticillium hemipterigenum.</title>
        <authorList>
            <person name="Horn F."/>
            <person name="Habel A."/>
            <person name="Scharf D.H."/>
            <person name="Dworschak J."/>
            <person name="Brakhage A.A."/>
            <person name="Guthke R."/>
            <person name="Hertweck C."/>
            <person name="Linde J."/>
        </authorList>
    </citation>
    <scope>NUCLEOTIDE SEQUENCE [LARGE SCALE GENOMIC DNA]</scope>
</reference>
<dbReference type="OrthoDB" id="2373480at2759"/>
<dbReference type="Proteomes" id="UP000039046">
    <property type="component" value="Unassembled WGS sequence"/>
</dbReference>
<keyword evidence="2" id="KW-0732">Signal</keyword>
<dbReference type="Pfam" id="PF03583">
    <property type="entry name" value="LIP"/>
    <property type="match status" value="1"/>
</dbReference>
<dbReference type="InterPro" id="IPR029058">
    <property type="entry name" value="AB_hydrolase_fold"/>
</dbReference>
<evidence type="ECO:0000313" key="4">
    <source>
        <dbReference type="Proteomes" id="UP000039046"/>
    </source>
</evidence>
<dbReference type="PANTHER" id="PTHR34853">
    <property type="match status" value="1"/>
</dbReference>
<feature type="chain" id="PRO_5001979036" description="Lipase, secreted" evidence="2">
    <location>
        <begin position="25"/>
        <end position="473"/>
    </location>
</feature>
<dbReference type="HOGENOM" id="CLU_029538_5_0_1"/>
<sequence length="473" mass="49975">MFFSLASVARAGLALLAVAPSALGRALNEPQTRALPPDSDPFYKPPAGFESAEAGDVLRSRRIFPGFFGFIPDPVEAYQVLYRTEAVDGTPIATVTTIFKPPFAKTDRFISYHTAYDSSGTICNPSYSYQLGSIPVNPLNSVELLEIQLYLLNGYIVSSPDYEGPEASFASGHLTGKGVLDGMRAVTNFRKTLGLSSTPKIVGMGYSGGGLATGWAAALQPTYAPELSMKGWAAGGIPANLTAILLSLDKTVASGFVPVAVAGLLKPSAYGKQLQPLVDRIITPAGRKVLATADTKCTVDALLAFPFQSVLSTDFQSLGRDLLYESTISGILADNTLGVKKDQTPTAPLMQYHATPDEIVPYGPAAILRKSWCDFGATVKFTEYAAGGHGTTVVLALLDVLQFTKDAFAGNVAAGCTTRTLLDNKLDPLAFGVMLEPLAVGLINWLASMGDKDAKWLDSIKNGDRTAVASGAN</sequence>
<dbReference type="AlphaFoldDB" id="A0A0A1T983"/>
<name>A0A0A1T983_9HYPO</name>
<dbReference type="EMBL" id="CDHN01000003">
    <property type="protein sequence ID" value="CEJ91349.1"/>
    <property type="molecule type" value="Genomic_DNA"/>
</dbReference>
<protein>
    <recommendedName>
        <fullName evidence="5">Lipase, secreted</fullName>
    </recommendedName>
</protein>
<dbReference type="Gene3D" id="3.40.50.1820">
    <property type="entry name" value="alpha/beta hydrolase"/>
    <property type="match status" value="1"/>
</dbReference>
<dbReference type="Gene3D" id="1.10.260.130">
    <property type="match status" value="1"/>
</dbReference>
<evidence type="ECO:0000256" key="2">
    <source>
        <dbReference type="SAM" id="SignalP"/>
    </source>
</evidence>